<dbReference type="PANTHER" id="PTHR34187:SF2">
    <property type="entry name" value="DUF202 DOMAIN-CONTAINING PROTEIN"/>
    <property type="match status" value="1"/>
</dbReference>
<dbReference type="OrthoDB" id="199599at2759"/>
<feature type="transmembrane region" description="Helical" evidence="7">
    <location>
        <begin position="203"/>
        <end position="226"/>
    </location>
</feature>
<dbReference type="AlphaFoldDB" id="A0A6A6W429"/>
<dbReference type="InterPro" id="IPR003807">
    <property type="entry name" value="DUF202"/>
</dbReference>
<reference evidence="9" key="1">
    <citation type="journal article" date="2020" name="Stud. Mycol.">
        <title>101 Dothideomycetes genomes: a test case for predicting lifestyles and emergence of pathogens.</title>
        <authorList>
            <person name="Haridas S."/>
            <person name="Albert R."/>
            <person name="Binder M."/>
            <person name="Bloem J."/>
            <person name="Labutti K."/>
            <person name="Salamov A."/>
            <person name="Andreopoulos B."/>
            <person name="Baker S."/>
            <person name="Barry K."/>
            <person name="Bills G."/>
            <person name="Bluhm B."/>
            <person name="Cannon C."/>
            <person name="Castanera R."/>
            <person name="Culley D."/>
            <person name="Daum C."/>
            <person name="Ezra D."/>
            <person name="Gonzalez J."/>
            <person name="Henrissat B."/>
            <person name="Kuo A."/>
            <person name="Liang C."/>
            <person name="Lipzen A."/>
            <person name="Lutzoni F."/>
            <person name="Magnuson J."/>
            <person name="Mondo S."/>
            <person name="Nolan M."/>
            <person name="Ohm R."/>
            <person name="Pangilinan J."/>
            <person name="Park H.-J."/>
            <person name="Ramirez L."/>
            <person name="Alfaro M."/>
            <person name="Sun H."/>
            <person name="Tritt A."/>
            <person name="Yoshinaga Y."/>
            <person name="Zwiers L.-H."/>
            <person name="Turgeon B."/>
            <person name="Goodwin S."/>
            <person name="Spatafora J."/>
            <person name="Crous P."/>
            <person name="Grigoriev I."/>
        </authorList>
    </citation>
    <scope>NUCLEOTIDE SEQUENCE</scope>
    <source>
        <strain evidence="9">CBS 121739</strain>
    </source>
</reference>
<evidence type="ECO:0000256" key="4">
    <source>
        <dbReference type="ARBA" id="ARBA00022989"/>
    </source>
</evidence>
<name>A0A6A6W429_9PEZI</name>
<evidence type="ECO:0000256" key="7">
    <source>
        <dbReference type="SAM" id="Phobius"/>
    </source>
</evidence>
<feature type="region of interest" description="Disordered" evidence="6">
    <location>
        <begin position="1"/>
        <end position="85"/>
    </location>
</feature>
<accession>A0A6A6W429</accession>
<dbReference type="PANTHER" id="PTHR34187">
    <property type="entry name" value="FGR18P"/>
    <property type="match status" value="1"/>
</dbReference>
<dbReference type="InterPro" id="IPR052053">
    <property type="entry name" value="IM_YidH-like"/>
</dbReference>
<evidence type="ECO:0000259" key="8">
    <source>
        <dbReference type="Pfam" id="PF02656"/>
    </source>
</evidence>
<dbReference type="RefSeq" id="XP_033600073.1">
    <property type="nucleotide sequence ID" value="XM_033744123.1"/>
</dbReference>
<keyword evidence="5 7" id="KW-0472">Membrane</keyword>
<dbReference type="GeneID" id="54485177"/>
<organism evidence="9 10">
    <name type="scientific">Pseudovirgaria hyperparasitica</name>
    <dbReference type="NCBI Taxonomy" id="470096"/>
    <lineage>
        <taxon>Eukaryota</taxon>
        <taxon>Fungi</taxon>
        <taxon>Dikarya</taxon>
        <taxon>Ascomycota</taxon>
        <taxon>Pezizomycotina</taxon>
        <taxon>Dothideomycetes</taxon>
        <taxon>Dothideomycetes incertae sedis</taxon>
        <taxon>Acrospermales</taxon>
        <taxon>Acrospermaceae</taxon>
        <taxon>Pseudovirgaria</taxon>
    </lineage>
</organism>
<feature type="transmembrane region" description="Helical" evidence="7">
    <location>
        <begin position="162"/>
        <end position="182"/>
    </location>
</feature>
<dbReference type="Proteomes" id="UP000799437">
    <property type="component" value="Unassembled WGS sequence"/>
</dbReference>
<keyword evidence="10" id="KW-1185">Reference proteome</keyword>
<sequence>MAVNGIERGVSESEADEHTAIIQAERNAGPDARKPGRDYGTPGADQPGGRCDAGEQVLETRRGVRRRKKRHGGAGANGDADGEEERGGWWRRMVEKYGSVELENKGSVARDHLALERTFLAWLRTSLSFASIGIAITQLFRLNTSITNPNPYPSPSDPLRRVGKPLGATFIGISIIILFIGFHRYFESQHYVIRGMFPAARGSVAVVAAIAGALIVASFVVVVVIAPRAFET</sequence>
<dbReference type="EMBL" id="ML996573">
    <property type="protein sequence ID" value="KAF2757622.1"/>
    <property type="molecule type" value="Genomic_DNA"/>
</dbReference>
<dbReference type="GO" id="GO:0005886">
    <property type="term" value="C:plasma membrane"/>
    <property type="evidence" value="ECO:0007669"/>
    <property type="project" value="UniProtKB-SubCell"/>
</dbReference>
<evidence type="ECO:0000256" key="2">
    <source>
        <dbReference type="ARBA" id="ARBA00022475"/>
    </source>
</evidence>
<comment type="subcellular location">
    <subcellularLocation>
        <location evidence="1">Cell membrane</location>
        <topology evidence="1">Multi-pass membrane protein</topology>
    </subcellularLocation>
</comment>
<proteinExistence type="predicted"/>
<feature type="compositionally biased region" description="Basic residues" evidence="6">
    <location>
        <begin position="63"/>
        <end position="72"/>
    </location>
</feature>
<dbReference type="Pfam" id="PF02656">
    <property type="entry name" value="DUF202"/>
    <property type="match status" value="1"/>
</dbReference>
<evidence type="ECO:0000256" key="1">
    <source>
        <dbReference type="ARBA" id="ARBA00004651"/>
    </source>
</evidence>
<keyword evidence="2" id="KW-1003">Cell membrane</keyword>
<keyword evidence="3 7" id="KW-0812">Transmembrane</keyword>
<protein>
    <recommendedName>
        <fullName evidence="8">DUF202 domain-containing protein</fullName>
    </recommendedName>
</protein>
<gene>
    <name evidence="9" type="ORF">EJ05DRAFT_476850</name>
</gene>
<evidence type="ECO:0000256" key="3">
    <source>
        <dbReference type="ARBA" id="ARBA00022692"/>
    </source>
</evidence>
<evidence type="ECO:0000256" key="5">
    <source>
        <dbReference type="ARBA" id="ARBA00023136"/>
    </source>
</evidence>
<feature type="transmembrane region" description="Helical" evidence="7">
    <location>
        <begin position="119"/>
        <end position="142"/>
    </location>
</feature>
<evidence type="ECO:0000313" key="10">
    <source>
        <dbReference type="Proteomes" id="UP000799437"/>
    </source>
</evidence>
<keyword evidence="4 7" id="KW-1133">Transmembrane helix</keyword>
<evidence type="ECO:0000256" key="6">
    <source>
        <dbReference type="SAM" id="MobiDB-lite"/>
    </source>
</evidence>
<evidence type="ECO:0000313" key="9">
    <source>
        <dbReference type="EMBL" id="KAF2757622.1"/>
    </source>
</evidence>
<feature type="domain" description="DUF202" evidence="8">
    <location>
        <begin position="110"/>
        <end position="190"/>
    </location>
</feature>